<evidence type="ECO:0000256" key="4">
    <source>
        <dbReference type="ARBA" id="ARBA00022692"/>
    </source>
</evidence>
<comment type="similarity">
    <text evidence="1 10">Belongs to the alphaproteobacteria porin family.</text>
</comment>
<protein>
    <recommendedName>
        <fullName evidence="10">Porin</fullName>
    </recommendedName>
</protein>
<keyword evidence="5" id="KW-0732">Signal</keyword>
<evidence type="ECO:0000313" key="12">
    <source>
        <dbReference type="Proteomes" id="UP001055117"/>
    </source>
</evidence>
<dbReference type="Proteomes" id="UP001055117">
    <property type="component" value="Unassembled WGS sequence"/>
</dbReference>
<evidence type="ECO:0000256" key="10">
    <source>
        <dbReference type="RuleBase" id="RU364005"/>
    </source>
</evidence>
<dbReference type="EMBL" id="BPQG01000010">
    <property type="protein sequence ID" value="GJD43258.1"/>
    <property type="molecule type" value="Genomic_DNA"/>
</dbReference>
<sequence>MIDAEPPAYRGAKGRAPLPGAALCELRTAGDDMSEQHRSSTRTGTFAGPWRVGLLLFGMLSLSPCEARDLEKAPARETAQPCPGYGAGFVRTPVGSTCVRVSGRVRAGADLAIGRDVTTAPTAAGRFAIDARTESDLGPVRTYVRIGNGRR</sequence>
<name>A0ABQ4QDL4_9HYPH</name>
<organism evidence="11 12">
    <name type="scientific">Methylobacterium cerastii</name>
    <dbReference type="NCBI Taxonomy" id="932741"/>
    <lineage>
        <taxon>Bacteria</taxon>
        <taxon>Pseudomonadati</taxon>
        <taxon>Pseudomonadota</taxon>
        <taxon>Alphaproteobacteria</taxon>
        <taxon>Hyphomicrobiales</taxon>
        <taxon>Methylobacteriaceae</taxon>
        <taxon>Methylobacterium</taxon>
    </lineage>
</organism>
<keyword evidence="12" id="KW-1185">Reference proteome</keyword>
<evidence type="ECO:0000256" key="2">
    <source>
        <dbReference type="ARBA" id="ARBA00022448"/>
    </source>
</evidence>
<keyword evidence="6 10" id="KW-0406">Ion transport</keyword>
<dbReference type="InterPro" id="IPR003684">
    <property type="entry name" value="Porin_alphabac"/>
</dbReference>
<keyword evidence="8 10" id="KW-0472">Membrane</keyword>
<keyword evidence="9 10" id="KW-0998">Cell outer membrane</keyword>
<accession>A0ABQ4QDL4</accession>
<evidence type="ECO:0000256" key="9">
    <source>
        <dbReference type="ARBA" id="ARBA00023237"/>
    </source>
</evidence>
<reference evidence="11 12" key="1">
    <citation type="journal article" date="2021" name="Front. Microbiol.">
        <title>Comprehensive Comparative Genomics and Phenotyping of Methylobacterium Species.</title>
        <authorList>
            <person name="Alessa O."/>
            <person name="Ogura Y."/>
            <person name="Fujitani Y."/>
            <person name="Takami H."/>
            <person name="Hayashi T."/>
            <person name="Sahin N."/>
            <person name="Tani A."/>
        </authorList>
    </citation>
    <scope>NUCLEOTIDE SEQUENCE [LARGE SCALE GENOMIC DNA]</scope>
    <source>
        <strain evidence="11 12">DSM 23679</strain>
    </source>
</reference>
<comment type="function">
    <text evidence="10">Forms passive diffusion pores that allow small molecular weight hydrophilic materials across the outer membrane.</text>
</comment>
<dbReference type="Pfam" id="PF02530">
    <property type="entry name" value="Porin_2"/>
    <property type="match status" value="1"/>
</dbReference>
<comment type="caution">
    <text evidence="11">The sequence shown here is derived from an EMBL/GenBank/DDBJ whole genome shotgun (WGS) entry which is preliminary data.</text>
</comment>
<keyword evidence="7 10" id="KW-0626">Porin</keyword>
<evidence type="ECO:0000256" key="1">
    <source>
        <dbReference type="ARBA" id="ARBA00009521"/>
    </source>
</evidence>
<comment type="domain">
    <text evidence="10">Consists of 16-stranded beta-barrel sheets, with large surface-exposed loops, that form a transmembrane pore at the center of each barrel. The pore is partially ocluded by a peptide loop that folds into the pore lumen.</text>
</comment>
<keyword evidence="2 10" id="KW-0813">Transport</keyword>
<comment type="subcellular location">
    <subcellularLocation>
        <location evidence="10">Cell outer membrane</location>
        <topology evidence="10">Multi-pass membrane protein</topology>
    </subcellularLocation>
</comment>
<keyword evidence="4 10" id="KW-0812">Transmembrane</keyword>
<evidence type="ECO:0000313" key="11">
    <source>
        <dbReference type="EMBL" id="GJD43258.1"/>
    </source>
</evidence>
<evidence type="ECO:0000256" key="5">
    <source>
        <dbReference type="ARBA" id="ARBA00022729"/>
    </source>
</evidence>
<evidence type="ECO:0000256" key="6">
    <source>
        <dbReference type="ARBA" id="ARBA00023065"/>
    </source>
</evidence>
<evidence type="ECO:0000256" key="8">
    <source>
        <dbReference type="ARBA" id="ARBA00023136"/>
    </source>
</evidence>
<evidence type="ECO:0000256" key="3">
    <source>
        <dbReference type="ARBA" id="ARBA00022452"/>
    </source>
</evidence>
<proteinExistence type="inferred from homology"/>
<gene>
    <name evidence="11" type="ORF">AFCDBAGC_1109</name>
</gene>
<keyword evidence="3 10" id="KW-1134">Transmembrane beta strand</keyword>
<evidence type="ECO:0000256" key="7">
    <source>
        <dbReference type="ARBA" id="ARBA00023114"/>
    </source>
</evidence>